<dbReference type="RefSeq" id="WP_088862013.1">
    <property type="nucleotide sequence ID" value="NZ_CP022115.1"/>
</dbReference>
<sequence length="95" mass="10957">MTISSAIHDRHLLSFTYDGFPRVVEPHCYGTDKKGHPALRAYQVQGGSESGEYVGWKLFHIRKIRQLTILPGKFLGPRPDYKRNDKDFLRIDAQI</sequence>
<evidence type="ECO:0000313" key="2">
    <source>
        <dbReference type="Proteomes" id="UP000197424"/>
    </source>
</evidence>
<dbReference type="Proteomes" id="UP000197424">
    <property type="component" value="Chromosome"/>
</dbReference>
<evidence type="ECO:0008006" key="3">
    <source>
        <dbReference type="Google" id="ProtNLM"/>
    </source>
</evidence>
<gene>
    <name evidence="1" type="ORF">LHGZ1_2895</name>
</gene>
<proteinExistence type="predicted"/>
<accession>A0A248LMY7</accession>
<organism evidence="1 2">
    <name type="scientific">Laribacter hongkongensis</name>
    <dbReference type="NCBI Taxonomy" id="168471"/>
    <lineage>
        <taxon>Bacteria</taxon>
        <taxon>Pseudomonadati</taxon>
        <taxon>Pseudomonadota</taxon>
        <taxon>Betaproteobacteria</taxon>
        <taxon>Neisseriales</taxon>
        <taxon>Aquaspirillaceae</taxon>
        <taxon>Laribacter</taxon>
    </lineage>
</organism>
<dbReference type="AlphaFoldDB" id="A0A248LMY7"/>
<protein>
    <recommendedName>
        <fullName evidence="3">WYL domain-containing protein</fullName>
    </recommendedName>
</protein>
<name>A0A248LMY7_9NEIS</name>
<dbReference type="EMBL" id="CP022115">
    <property type="protein sequence ID" value="ASJ25726.1"/>
    <property type="molecule type" value="Genomic_DNA"/>
</dbReference>
<dbReference type="OrthoDB" id="1493123at2"/>
<reference evidence="2" key="1">
    <citation type="submission" date="2017-06" db="EMBL/GenBank/DDBJ databases">
        <title>Whole genome sequence of Laribacter hongkongensis LHGZ1.</title>
        <authorList>
            <person name="Chen D."/>
            <person name="Wu H."/>
            <person name="Chen J."/>
        </authorList>
    </citation>
    <scope>NUCLEOTIDE SEQUENCE [LARGE SCALE GENOMIC DNA]</scope>
    <source>
        <strain evidence="2">LHGZ1</strain>
    </source>
</reference>
<evidence type="ECO:0000313" key="1">
    <source>
        <dbReference type="EMBL" id="ASJ25726.1"/>
    </source>
</evidence>